<dbReference type="EMBL" id="LAZR01064236">
    <property type="protein sequence ID" value="KKK57927.1"/>
    <property type="molecule type" value="Genomic_DNA"/>
</dbReference>
<feature type="non-terminal residue" evidence="3">
    <location>
        <position position="356"/>
    </location>
</feature>
<proteinExistence type="predicted"/>
<name>A0A0F8WM52_9ZZZZ</name>
<feature type="coiled-coil region" evidence="1">
    <location>
        <begin position="315"/>
        <end position="342"/>
    </location>
</feature>
<organism evidence="3">
    <name type="scientific">marine sediment metagenome</name>
    <dbReference type="NCBI Taxonomy" id="412755"/>
    <lineage>
        <taxon>unclassified sequences</taxon>
        <taxon>metagenomes</taxon>
        <taxon>ecological metagenomes</taxon>
    </lineage>
</organism>
<feature type="region of interest" description="Disordered" evidence="2">
    <location>
        <begin position="92"/>
        <end position="134"/>
    </location>
</feature>
<evidence type="ECO:0000313" key="3">
    <source>
        <dbReference type="EMBL" id="KKK57927.1"/>
    </source>
</evidence>
<keyword evidence="1" id="KW-0175">Coiled coil</keyword>
<feature type="compositionally biased region" description="Low complexity" evidence="2">
    <location>
        <begin position="125"/>
        <end position="134"/>
    </location>
</feature>
<gene>
    <name evidence="3" type="ORF">LCGC14_3049570</name>
</gene>
<comment type="caution">
    <text evidence="3">The sequence shown here is derived from an EMBL/GenBank/DDBJ whole genome shotgun (WGS) entry which is preliminary data.</text>
</comment>
<feature type="coiled-coil region" evidence="1">
    <location>
        <begin position="224"/>
        <end position="251"/>
    </location>
</feature>
<dbReference type="AlphaFoldDB" id="A0A0F8WM52"/>
<feature type="non-terminal residue" evidence="3">
    <location>
        <position position="1"/>
    </location>
</feature>
<evidence type="ECO:0000256" key="1">
    <source>
        <dbReference type="SAM" id="Coils"/>
    </source>
</evidence>
<reference evidence="3" key="1">
    <citation type="journal article" date="2015" name="Nature">
        <title>Complex archaea that bridge the gap between prokaryotes and eukaryotes.</title>
        <authorList>
            <person name="Spang A."/>
            <person name="Saw J.H."/>
            <person name="Jorgensen S.L."/>
            <person name="Zaremba-Niedzwiedzka K."/>
            <person name="Martijn J."/>
            <person name="Lind A.E."/>
            <person name="van Eijk R."/>
            <person name="Schleper C."/>
            <person name="Guy L."/>
            <person name="Ettema T.J."/>
        </authorList>
    </citation>
    <scope>NUCLEOTIDE SEQUENCE</scope>
</reference>
<protein>
    <submittedName>
        <fullName evidence="3">Uncharacterized protein</fullName>
    </submittedName>
</protein>
<accession>A0A0F8WM52</accession>
<sequence length="356" mass="39841">ISDIDINENPFTLAEFTERIEDDSTRNLVKDIRKEWGDTYDAEDEFFPWEILNTEEFKALLLKHGYDGIHTAEVLTDIWVATSADQIIIQPAPAVEKPAPKPAEGKVPKKPSPVKVAKPPEKPAEQATTKTTPKTVEEVKKTVDTDFTAIPPRTFSLRKEAIERERERLGLDGPESANKESFRQWQKEAQEAKIPEKATQIANEIINEPRALSPKEIAGLGIRLAEVTIDLEKSEEAMSKLTDEADVAAKATDMNRLEAERDLLIEAAPEIQHAAGRGLVALKIRIDRSFNLTAVLGRARAALRKKLSSTQKTLFTKLTKENKRLSDQVDALRKKVQDSKANTYIKSRVSARQLSS</sequence>
<evidence type="ECO:0000256" key="2">
    <source>
        <dbReference type="SAM" id="MobiDB-lite"/>
    </source>
</evidence>